<protein>
    <submittedName>
        <fullName evidence="2">Uncharacterized protein LOC106473409</fullName>
    </submittedName>
</protein>
<organism evidence="1 2">
    <name type="scientific">Limulus polyphemus</name>
    <name type="common">Atlantic horseshoe crab</name>
    <dbReference type="NCBI Taxonomy" id="6850"/>
    <lineage>
        <taxon>Eukaryota</taxon>
        <taxon>Metazoa</taxon>
        <taxon>Ecdysozoa</taxon>
        <taxon>Arthropoda</taxon>
        <taxon>Chelicerata</taxon>
        <taxon>Merostomata</taxon>
        <taxon>Xiphosura</taxon>
        <taxon>Limulidae</taxon>
        <taxon>Limulus</taxon>
    </lineage>
</organism>
<reference evidence="2" key="1">
    <citation type="submission" date="2025-08" db="UniProtKB">
        <authorList>
            <consortium name="RefSeq"/>
        </authorList>
    </citation>
    <scope>IDENTIFICATION</scope>
    <source>
        <tissue evidence="2">Muscle</tissue>
    </source>
</reference>
<dbReference type="GeneID" id="106473409"/>
<dbReference type="InterPro" id="IPR013815">
    <property type="entry name" value="ATP_grasp_subdomain_1"/>
</dbReference>
<dbReference type="PANTHER" id="PTHR34717">
    <property type="entry name" value="EG:BACR7A4.20 PROTEIN"/>
    <property type="match status" value="1"/>
</dbReference>
<evidence type="ECO:0000313" key="1">
    <source>
        <dbReference type="Proteomes" id="UP000694941"/>
    </source>
</evidence>
<evidence type="ECO:0000313" key="2">
    <source>
        <dbReference type="RefSeq" id="XP_022257567.1"/>
    </source>
</evidence>
<accession>A0ABM1TNW1</accession>
<dbReference type="RefSeq" id="XP_022257567.1">
    <property type="nucleotide sequence ID" value="XM_022401859.1"/>
</dbReference>
<gene>
    <name evidence="2" type="primary">LOC106473409</name>
</gene>
<name>A0ABM1TNW1_LIMPO</name>
<dbReference type="Gene3D" id="3.30.1490.20">
    <property type="entry name" value="ATP-grasp fold, A domain"/>
    <property type="match status" value="1"/>
</dbReference>
<proteinExistence type="predicted"/>
<dbReference type="SUPFAM" id="SSF56059">
    <property type="entry name" value="Glutathione synthetase ATP-binding domain-like"/>
    <property type="match status" value="1"/>
</dbReference>
<dbReference type="PANTHER" id="PTHR34717:SF1">
    <property type="entry name" value="EG:BACR7A4.20 PROTEIN"/>
    <property type="match status" value="1"/>
</dbReference>
<dbReference type="Proteomes" id="UP000694941">
    <property type="component" value="Unplaced"/>
</dbReference>
<sequence length="476" mass="53682">MGIVFTLPLAYKIRHLFNNISACSKINPGASSWLFIIVSYLYLITWRLFGRKRLELYEENDLSSPAAMGAVPKEEEKKLDSEQNSNHLEKSQDEIFFYGVNTSEETLVLKVSRLPGKRLEIMIYLQLKDGRTFVQPHGMSVVHYTGELEGFDGGGLKLRCLSAMRIWRISFSGLLREHNSTSDEEDFKVVYVKFSFIWRALSEIYDLTSDLEPSLVSVAIQPALIPNIKRELFKNAKTCIHYVFLSKLIGVKLPEGVKESAHVFGTTPDGHIFHVAAVTIPGLCSRLHFGHLSRPNGHMNGITSCSSNLLDILGYDIICEKPTYCFSSGDKTINIQVGKSCNHFDFVNSTTQEDITFYPVTIKYNEKQASGFVFYGRRNSRRAVTNFPKDPIILPNPVHQLKERHLVVSFSDDECLNSDLTGGKGSSLGKLTLLAKLSSEKFCVPRGIVVTSRAYELFIRRPELAHAVRLLEDIAW</sequence>
<keyword evidence="1" id="KW-1185">Reference proteome</keyword>